<dbReference type="FunFam" id="1.10.1090.10:FF:000001">
    <property type="entry name" value="Cytochrome b-c1 complex subunit 7"/>
    <property type="match status" value="1"/>
</dbReference>
<evidence type="ECO:0000256" key="6">
    <source>
        <dbReference type="ARBA" id="ARBA00022982"/>
    </source>
</evidence>
<dbReference type="GO" id="GO:0045275">
    <property type="term" value="C:respiratory chain complex III"/>
    <property type="evidence" value="ECO:0007669"/>
    <property type="project" value="InterPro"/>
</dbReference>
<keyword evidence="7 9" id="KW-0496">Mitochondrion</keyword>
<dbReference type="PIRSF" id="PIRSF000022">
    <property type="entry name" value="Bc1_14K"/>
    <property type="match status" value="1"/>
</dbReference>
<dbReference type="Proteomes" id="UP001050691">
    <property type="component" value="Unassembled WGS sequence"/>
</dbReference>
<dbReference type="SUPFAM" id="SSF81524">
    <property type="entry name" value="14 kDa protein of cytochrome bc1 complex (Ubiquinol-cytochrome c reductase)"/>
    <property type="match status" value="1"/>
</dbReference>
<evidence type="ECO:0000256" key="5">
    <source>
        <dbReference type="ARBA" id="ARBA00022792"/>
    </source>
</evidence>
<dbReference type="GO" id="GO:0006122">
    <property type="term" value="P:mitochondrial electron transport, ubiquinol to cytochrome c"/>
    <property type="evidence" value="ECO:0007669"/>
    <property type="project" value="InterPro"/>
</dbReference>
<dbReference type="Gene3D" id="1.10.1090.10">
    <property type="entry name" value="Cytochrome b-c1 complex subunit 7"/>
    <property type="match status" value="1"/>
</dbReference>
<evidence type="ECO:0000256" key="8">
    <source>
        <dbReference type="ARBA" id="ARBA00023136"/>
    </source>
</evidence>
<evidence type="ECO:0000256" key="9">
    <source>
        <dbReference type="PIRNR" id="PIRNR000022"/>
    </source>
</evidence>
<dbReference type="EMBL" id="BPWL01000007">
    <property type="protein sequence ID" value="GJJ12431.1"/>
    <property type="molecule type" value="Genomic_DNA"/>
</dbReference>
<dbReference type="Pfam" id="PF02271">
    <property type="entry name" value="UCR_14kD"/>
    <property type="match status" value="1"/>
</dbReference>
<gene>
    <name evidence="10" type="ORF">Clacol_006673</name>
</gene>
<keyword evidence="5 9" id="KW-0999">Mitochondrion inner membrane</keyword>
<dbReference type="InterPro" id="IPR036544">
    <property type="entry name" value="QCR7_sf"/>
</dbReference>
<evidence type="ECO:0000256" key="7">
    <source>
        <dbReference type="ARBA" id="ARBA00023128"/>
    </source>
</evidence>
<accession>A0AAV5AHJ4</accession>
<keyword evidence="4 9" id="KW-0679">Respiratory chain</keyword>
<evidence type="ECO:0000256" key="4">
    <source>
        <dbReference type="ARBA" id="ARBA00022660"/>
    </source>
</evidence>
<comment type="subcellular location">
    <subcellularLocation>
        <location evidence="1">Mitochondrion inner membrane</location>
        <topology evidence="1">Peripheral membrane protein</topology>
        <orientation evidence="1">Matrix side</orientation>
    </subcellularLocation>
</comment>
<dbReference type="PANTHER" id="PTHR12022:SF0">
    <property type="entry name" value="CYTOCHROME B-C1 COMPLEX SUBUNIT 7"/>
    <property type="match status" value="1"/>
</dbReference>
<comment type="function">
    <text evidence="9">Component of the ubiquinol-cytochrome c oxidoreductase, a multisubunit transmembrane complex that is part of the mitochondrial electron transport chain which drives oxidative phosphorylation.</text>
</comment>
<evidence type="ECO:0000256" key="1">
    <source>
        <dbReference type="ARBA" id="ARBA00004443"/>
    </source>
</evidence>
<comment type="caution">
    <text evidence="10">The sequence shown here is derived from an EMBL/GenBank/DDBJ whole genome shotgun (WGS) entry which is preliminary data.</text>
</comment>
<keyword evidence="8 9" id="KW-0472">Membrane</keyword>
<evidence type="ECO:0000256" key="3">
    <source>
        <dbReference type="ARBA" id="ARBA00022448"/>
    </source>
</evidence>
<sequence length="130" mass="15324">MWGGPLGISIAPYIKQSKFWTRTLTPFAQWYAETAGYRRMGLKYDDLIIEEREDVQKAVSRLPPKEAYDRIYRIRIASHCSVLHKDLPKEQWVKASDDVRYLTPHIEEVVREDQERAFWDTVEVSKKSGH</sequence>
<protein>
    <recommendedName>
        <fullName evidence="9">Cytochrome b-c1 complex subunit 7</fullName>
    </recommendedName>
</protein>
<name>A0AAV5AHJ4_9AGAM</name>
<keyword evidence="3 9" id="KW-0813">Transport</keyword>
<dbReference type="AlphaFoldDB" id="A0AAV5AHJ4"/>
<dbReference type="PANTHER" id="PTHR12022">
    <property type="entry name" value="UBIQUINOL-CYTOCHROME C REDUCTASE COMPLEX 14 KD PROTEIN"/>
    <property type="match status" value="1"/>
</dbReference>
<evidence type="ECO:0000256" key="2">
    <source>
        <dbReference type="ARBA" id="ARBA00008554"/>
    </source>
</evidence>
<evidence type="ECO:0000313" key="11">
    <source>
        <dbReference type="Proteomes" id="UP001050691"/>
    </source>
</evidence>
<reference evidence="10" key="1">
    <citation type="submission" date="2021-10" db="EMBL/GenBank/DDBJ databases">
        <title>De novo Genome Assembly of Clathrus columnatus (Basidiomycota, Fungi) Using Illumina and Nanopore Sequence Data.</title>
        <authorList>
            <person name="Ogiso-Tanaka E."/>
            <person name="Itagaki H."/>
            <person name="Hosoya T."/>
            <person name="Hosaka K."/>
        </authorList>
    </citation>
    <scope>NUCLEOTIDE SEQUENCE</scope>
    <source>
        <strain evidence="10">MO-923</strain>
    </source>
</reference>
<keyword evidence="11" id="KW-1185">Reference proteome</keyword>
<dbReference type="GO" id="GO:0005743">
    <property type="term" value="C:mitochondrial inner membrane"/>
    <property type="evidence" value="ECO:0007669"/>
    <property type="project" value="UniProtKB-SubCell"/>
</dbReference>
<keyword evidence="6 9" id="KW-0249">Electron transport</keyword>
<evidence type="ECO:0000313" key="10">
    <source>
        <dbReference type="EMBL" id="GJJ12431.1"/>
    </source>
</evidence>
<organism evidence="10 11">
    <name type="scientific">Clathrus columnatus</name>
    <dbReference type="NCBI Taxonomy" id="1419009"/>
    <lineage>
        <taxon>Eukaryota</taxon>
        <taxon>Fungi</taxon>
        <taxon>Dikarya</taxon>
        <taxon>Basidiomycota</taxon>
        <taxon>Agaricomycotina</taxon>
        <taxon>Agaricomycetes</taxon>
        <taxon>Phallomycetidae</taxon>
        <taxon>Phallales</taxon>
        <taxon>Clathraceae</taxon>
        <taxon>Clathrus</taxon>
    </lineage>
</organism>
<dbReference type="InterPro" id="IPR003197">
    <property type="entry name" value="QCR7"/>
</dbReference>
<comment type="similarity">
    <text evidence="2 9">Belongs to the UQCRB/QCR7 family.</text>
</comment>
<proteinExistence type="inferred from homology"/>